<proteinExistence type="predicted"/>
<comment type="caution">
    <text evidence="3">The sequence shown here is derived from an EMBL/GenBank/DDBJ whole genome shotgun (WGS) entry which is preliminary data.</text>
</comment>
<reference evidence="3 4" key="1">
    <citation type="submission" date="2022-04" db="EMBL/GenBank/DDBJ databases">
        <title>Genome diversity in the genus Frankia.</title>
        <authorList>
            <person name="Carlos-Shanley C."/>
            <person name="Hahn D."/>
        </authorList>
    </citation>
    <scope>NUCLEOTIDE SEQUENCE [LARGE SCALE GENOMIC DNA]</scope>
    <source>
        <strain evidence="3 4">Ag45/Mut15</strain>
    </source>
</reference>
<accession>A0ABT0JU59</accession>
<feature type="compositionally biased region" description="Gly residues" evidence="1">
    <location>
        <begin position="24"/>
        <end position="35"/>
    </location>
</feature>
<keyword evidence="2" id="KW-0472">Membrane</keyword>
<keyword evidence="2" id="KW-0812">Transmembrane</keyword>
<feature type="compositionally biased region" description="Low complexity" evidence="1">
    <location>
        <begin position="14"/>
        <end position="23"/>
    </location>
</feature>
<dbReference type="EMBL" id="JALKFT010000003">
    <property type="protein sequence ID" value="MCK9875083.1"/>
    <property type="molecule type" value="Genomic_DNA"/>
</dbReference>
<feature type="region of interest" description="Disordered" evidence="1">
    <location>
        <begin position="1"/>
        <end position="35"/>
    </location>
</feature>
<keyword evidence="4" id="KW-1185">Reference proteome</keyword>
<evidence type="ECO:0000313" key="3">
    <source>
        <dbReference type="EMBL" id="MCK9875083.1"/>
    </source>
</evidence>
<sequence>MDRVDDTRAHLEESSTATARTAGGAAGTAGAGSTGGAGIGVQARTEAFRIASGRWQPIALLAAVVVQIPPMLWASQDAVIAYNGLRARSGLSTAYVTMALGIIVATQGYRYRTADLTFLVVPHRHRVVVAQALVVGAVGVALSAVLFAGWLAVGVLRHGAAGMRLDQPGRLLVAYAVVALTVAAAAALGVGLGTILRGSSVALLTLIGAGAFELAFDGARFHGPATAVLGVLAWPTSELEGTSLVAAVGWGGLALGGALLAVRRDLAT</sequence>
<feature type="transmembrane region" description="Helical" evidence="2">
    <location>
        <begin position="58"/>
        <end position="75"/>
    </location>
</feature>
<dbReference type="Proteomes" id="UP001201873">
    <property type="component" value="Unassembled WGS sequence"/>
</dbReference>
<protein>
    <submittedName>
        <fullName evidence="3">ABC transporter permease</fullName>
    </submittedName>
</protein>
<gene>
    <name evidence="3" type="ORF">MXD59_04670</name>
</gene>
<feature type="transmembrane region" description="Helical" evidence="2">
    <location>
        <begin position="172"/>
        <end position="194"/>
    </location>
</feature>
<evidence type="ECO:0000256" key="1">
    <source>
        <dbReference type="SAM" id="MobiDB-lite"/>
    </source>
</evidence>
<keyword evidence="2" id="KW-1133">Transmembrane helix</keyword>
<evidence type="ECO:0000313" key="4">
    <source>
        <dbReference type="Proteomes" id="UP001201873"/>
    </source>
</evidence>
<feature type="transmembrane region" description="Helical" evidence="2">
    <location>
        <begin position="87"/>
        <end position="106"/>
    </location>
</feature>
<evidence type="ECO:0000256" key="2">
    <source>
        <dbReference type="SAM" id="Phobius"/>
    </source>
</evidence>
<feature type="compositionally biased region" description="Basic and acidic residues" evidence="1">
    <location>
        <begin position="1"/>
        <end position="13"/>
    </location>
</feature>
<feature type="transmembrane region" description="Helical" evidence="2">
    <location>
        <begin position="201"/>
        <end position="221"/>
    </location>
</feature>
<feature type="transmembrane region" description="Helical" evidence="2">
    <location>
        <begin position="127"/>
        <end position="152"/>
    </location>
</feature>
<organism evidence="3 4">
    <name type="scientific">Frankia umida</name>
    <dbReference type="NCBI Taxonomy" id="573489"/>
    <lineage>
        <taxon>Bacteria</taxon>
        <taxon>Bacillati</taxon>
        <taxon>Actinomycetota</taxon>
        <taxon>Actinomycetes</taxon>
        <taxon>Frankiales</taxon>
        <taxon>Frankiaceae</taxon>
        <taxon>Frankia</taxon>
    </lineage>
</organism>
<dbReference type="RefSeq" id="WP_248823569.1">
    <property type="nucleotide sequence ID" value="NZ_JALKFT010000003.1"/>
</dbReference>
<feature type="transmembrane region" description="Helical" evidence="2">
    <location>
        <begin position="241"/>
        <end position="262"/>
    </location>
</feature>
<name>A0ABT0JU59_9ACTN</name>